<dbReference type="OrthoDB" id="9803907at2"/>
<dbReference type="InterPro" id="IPR011761">
    <property type="entry name" value="ATP-grasp"/>
</dbReference>
<sequence>MKDFLSQSGADTGTVEDTLATYHRMFRPYFEEYAGLETNTYDVSSSTDVKEMVRAARAHGLDVHAFPSLPARHLVLSDGTREIGFAAAQPSCMKPVLTNFCDDKLLQKTFYKENGIPHAEGHEVRSLEHALESRRSLAESVVLKPSRGRQGLGVTVGIRDDETLIRAWNFAREERSQSPIMMEETFVGCDLRAFILNKEVICAYLKIPPNILGDGRSTIAELVDAKNARRRQSPALRVALIKTDAKSEQLLEFQGFDMGSIPANGEPVLLGLTQSVSSGGDLLPINGRLSKPVNTVACSVAKALGYTGPPGMDVLCRDFEKDTGSAIICETNPQPAMFGALYPPVGKSVDCPEQIMRHYFGARRKTVKPKDIRIRCEGAEEIELEAFCDSYAESGANGKLLRKTGPQELTIEGTGSDVSMLLSTLLDSKKKPKFIDAAYVLKPLKKKKAAKSAIPLERPGDTACPASEFAKIACMSSLSKQADILDGNLICLTKTRKRKFVSAQLNGWFAEAHSSLLGRSRLRHRFALHGLPLKRELILEPKDVRGLRRAVARFKKDCTVTLIARSNIQSKTIVSNADEASDLLSREVNNRTKLVCVSPNEDTTQMSLLVFDGSLVAATQDSGTECDTLHAEWAQVASACLDALPSARLMSVKVHMENPQDAPDNQTWAIDSIDTNPDIAHFGTRVANPKGAFAKKLVAALLDSTI</sequence>
<dbReference type="GO" id="GO:0005737">
    <property type="term" value="C:cytoplasm"/>
    <property type="evidence" value="ECO:0007669"/>
    <property type="project" value="TreeGrafter"/>
</dbReference>
<name>A0A1X4NQ17_9RHOB</name>
<dbReference type="STRING" id="1123756.MGEO_00265"/>
<reference evidence="3 4" key="1">
    <citation type="submission" date="2014-03" db="EMBL/GenBank/DDBJ databases">
        <title>The draft genome sequence of Marivita geojedonensis KCTC 23882.</title>
        <authorList>
            <person name="Lai Q."/>
            <person name="Shao Z."/>
        </authorList>
    </citation>
    <scope>NUCLEOTIDE SEQUENCE [LARGE SCALE GENOMIC DNA]</scope>
    <source>
        <strain evidence="3 4">DPG-138</strain>
    </source>
</reference>
<dbReference type="Proteomes" id="UP000193926">
    <property type="component" value="Unassembled WGS sequence"/>
</dbReference>
<dbReference type="RefSeq" id="WP_085634699.1">
    <property type="nucleotide sequence ID" value="NZ_JFKC01000001.1"/>
</dbReference>
<dbReference type="PROSITE" id="PS50975">
    <property type="entry name" value="ATP_GRASP"/>
    <property type="match status" value="1"/>
</dbReference>
<evidence type="ECO:0000313" key="3">
    <source>
        <dbReference type="EMBL" id="OSQ53049.1"/>
    </source>
</evidence>
<evidence type="ECO:0000256" key="1">
    <source>
        <dbReference type="PROSITE-ProRule" id="PRU00409"/>
    </source>
</evidence>
<proteinExistence type="predicted"/>
<dbReference type="PANTHER" id="PTHR21621">
    <property type="entry name" value="RIBOSOMAL PROTEIN S6 MODIFICATION PROTEIN"/>
    <property type="match status" value="1"/>
</dbReference>
<keyword evidence="1" id="KW-0547">Nucleotide-binding</keyword>
<dbReference type="GO" id="GO:0046872">
    <property type="term" value="F:metal ion binding"/>
    <property type="evidence" value="ECO:0007669"/>
    <property type="project" value="InterPro"/>
</dbReference>
<evidence type="ECO:0000259" key="2">
    <source>
        <dbReference type="PROSITE" id="PS50975"/>
    </source>
</evidence>
<accession>A0A1X4NQ17</accession>
<keyword evidence="1" id="KW-0067">ATP-binding</keyword>
<dbReference type="GO" id="GO:0005524">
    <property type="term" value="F:ATP binding"/>
    <property type="evidence" value="ECO:0007669"/>
    <property type="project" value="UniProtKB-UniRule"/>
</dbReference>
<protein>
    <recommendedName>
        <fullName evidence="2">ATP-grasp domain-containing protein</fullName>
    </recommendedName>
</protein>
<dbReference type="EMBL" id="JFKC01000001">
    <property type="protein sequence ID" value="OSQ53049.1"/>
    <property type="molecule type" value="Genomic_DNA"/>
</dbReference>
<dbReference type="Gene3D" id="3.30.1490.20">
    <property type="entry name" value="ATP-grasp fold, A domain"/>
    <property type="match status" value="1"/>
</dbReference>
<gene>
    <name evidence="3" type="ORF">MGEO_00265</name>
</gene>
<dbReference type="AlphaFoldDB" id="A0A1X4NQ17"/>
<keyword evidence="4" id="KW-1185">Reference proteome</keyword>
<comment type="caution">
    <text evidence="3">The sequence shown here is derived from an EMBL/GenBank/DDBJ whole genome shotgun (WGS) entry which is preliminary data.</text>
</comment>
<dbReference type="InterPro" id="IPR013815">
    <property type="entry name" value="ATP_grasp_subdomain_1"/>
</dbReference>
<dbReference type="GO" id="GO:0016879">
    <property type="term" value="F:ligase activity, forming carbon-nitrogen bonds"/>
    <property type="evidence" value="ECO:0007669"/>
    <property type="project" value="TreeGrafter"/>
</dbReference>
<feature type="domain" description="ATP-grasp" evidence="2">
    <location>
        <begin position="108"/>
        <end position="360"/>
    </location>
</feature>
<dbReference type="SUPFAM" id="SSF56059">
    <property type="entry name" value="Glutathione synthetase ATP-binding domain-like"/>
    <property type="match status" value="1"/>
</dbReference>
<organism evidence="3 4">
    <name type="scientific">Marivita geojedonensis</name>
    <dbReference type="NCBI Taxonomy" id="1123756"/>
    <lineage>
        <taxon>Bacteria</taxon>
        <taxon>Pseudomonadati</taxon>
        <taxon>Pseudomonadota</taxon>
        <taxon>Alphaproteobacteria</taxon>
        <taxon>Rhodobacterales</taxon>
        <taxon>Roseobacteraceae</taxon>
        <taxon>Marivita</taxon>
    </lineage>
</organism>
<dbReference type="PANTHER" id="PTHR21621:SF0">
    <property type="entry name" value="BETA-CITRYLGLUTAMATE SYNTHASE B-RELATED"/>
    <property type="match status" value="1"/>
</dbReference>
<evidence type="ECO:0000313" key="4">
    <source>
        <dbReference type="Proteomes" id="UP000193926"/>
    </source>
</evidence>